<sequence>MVTLKDIAKEANVSVTTVSNVIHGNHKKVAKETVEKINAIIERDNYVPNMTARSLVNKLSKIIGVINHVVTEKGGNFISDPFHSVIIGGIEQKLREKGYYLMVRTVYSEDDLFSLLNNWNLDGLILIGLVQDKFFERLMNANVPFVLIDSYVDNEKVLNIGLEDCKGGYMATKYLIDKGHRDIVFASPIMKKRGVVEERFKGYKMALKEAKIPFKTKNVYQQEITITEGIELGHKLSLRSDVSAIFATADIFAAGIISGLNEKGKRVPDDFSVVGFDDIYISSLTAPRLTTIHQNAQKKGLVAAEVLINSIDGVSINDHKIILPVSLVERNSVKDLNHK</sequence>
<dbReference type="SMART" id="SM00354">
    <property type="entry name" value="HTH_LACI"/>
    <property type="match status" value="1"/>
</dbReference>
<dbReference type="SUPFAM" id="SSF47413">
    <property type="entry name" value="lambda repressor-like DNA-binding domains"/>
    <property type="match status" value="1"/>
</dbReference>
<keyword evidence="1" id="KW-0805">Transcription regulation</keyword>
<dbReference type="SUPFAM" id="SSF53822">
    <property type="entry name" value="Periplasmic binding protein-like I"/>
    <property type="match status" value="1"/>
</dbReference>
<dbReference type="Pfam" id="PF00356">
    <property type="entry name" value="LacI"/>
    <property type="match status" value="1"/>
</dbReference>
<evidence type="ECO:0000259" key="4">
    <source>
        <dbReference type="PROSITE" id="PS50932"/>
    </source>
</evidence>
<comment type="caution">
    <text evidence="5">The sequence shown here is derived from an EMBL/GenBank/DDBJ whole genome shotgun (WGS) entry which is preliminary data.</text>
</comment>
<name>A0ABW8TU99_9CLOT</name>
<dbReference type="RefSeq" id="WP_406764689.1">
    <property type="nucleotide sequence ID" value="NZ_JBJHZY010000001.1"/>
</dbReference>
<dbReference type="InterPro" id="IPR046335">
    <property type="entry name" value="LacI/GalR-like_sensor"/>
</dbReference>
<evidence type="ECO:0000313" key="5">
    <source>
        <dbReference type="EMBL" id="MFL0268106.1"/>
    </source>
</evidence>
<dbReference type="PANTHER" id="PTHR30146:SF24">
    <property type="entry name" value="XYLOSE OPERON REGULATORY PROTEIN"/>
    <property type="match status" value="1"/>
</dbReference>
<dbReference type="PANTHER" id="PTHR30146">
    <property type="entry name" value="LACI-RELATED TRANSCRIPTIONAL REPRESSOR"/>
    <property type="match status" value="1"/>
</dbReference>
<feature type="domain" description="HTH lacI-type" evidence="4">
    <location>
        <begin position="2"/>
        <end position="57"/>
    </location>
</feature>
<dbReference type="PROSITE" id="PS50932">
    <property type="entry name" value="HTH_LACI_2"/>
    <property type="match status" value="1"/>
</dbReference>
<evidence type="ECO:0000256" key="1">
    <source>
        <dbReference type="ARBA" id="ARBA00023015"/>
    </source>
</evidence>
<accession>A0ABW8TU99</accession>
<evidence type="ECO:0000256" key="3">
    <source>
        <dbReference type="ARBA" id="ARBA00023163"/>
    </source>
</evidence>
<protein>
    <submittedName>
        <fullName evidence="5">LacI family DNA-binding transcriptional regulator</fullName>
    </submittedName>
</protein>
<dbReference type="GO" id="GO:0003677">
    <property type="term" value="F:DNA binding"/>
    <property type="evidence" value="ECO:0007669"/>
    <property type="project" value="UniProtKB-KW"/>
</dbReference>
<dbReference type="PROSITE" id="PS00356">
    <property type="entry name" value="HTH_LACI_1"/>
    <property type="match status" value="1"/>
</dbReference>
<gene>
    <name evidence="5" type="ORF">ACJDUH_08325</name>
</gene>
<dbReference type="Proteomes" id="UP001623661">
    <property type="component" value="Unassembled WGS sequence"/>
</dbReference>
<keyword evidence="2 5" id="KW-0238">DNA-binding</keyword>
<dbReference type="CDD" id="cd06267">
    <property type="entry name" value="PBP1_LacI_sugar_binding-like"/>
    <property type="match status" value="1"/>
</dbReference>
<dbReference type="EMBL" id="JBJHZY010000001">
    <property type="protein sequence ID" value="MFL0268106.1"/>
    <property type="molecule type" value="Genomic_DNA"/>
</dbReference>
<dbReference type="Gene3D" id="3.40.50.2300">
    <property type="match status" value="2"/>
</dbReference>
<organism evidence="5 6">
    <name type="scientific">Candidatus Clostridium radicumherbarum</name>
    <dbReference type="NCBI Taxonomy" id="3381662"/>
    <lineage>
        <taxon>Bacteria</taxon>
        <taxon>Bacillati</taxon>
        <taxon>Bacillota</taxon>
        <taxon>Clostridia</taxon>
        <taxon>Eubacteriales</taxon>
        <taxon>Clostridiaceae</taxon>
        <taxon>Clostridium</taxon>
    </lineage>
</organism>
<dbReference type="CDD" id="cd01392">
    <property type="entry name" value="HTH_LacI"/>
    <property type="match status" value="1"/>
</dbReference>
<dbReference type="Gene3D" id="1.10.260.40">
    <property type="entry name" value="lambda repressor-like DNA-binding domains"/>
    <property type="match status" value="1"/>
</dbReference>
<dbReference type="InterPro" id="IPR000843">
    <property type="entry name" value="HTH_LacI"/>
</dbReference>
<evidence type="ECO:0000313" key="6">
    <source>
        <dbReference type="Proteomes" id="UP001623661"/>
    </source>
</evidence>
<dbReference type="Pfam" id="PF13377">
    <property type="entry name" value="Peripla_BP_3"/>
    <property type="match status" value="1"/>
</dbReference>
<dbReference type="InterPro" id="IPR010982">
    <property type="entry name" value="Lambda_DNA-bd_dom_sf"/>
</dbReference>
<reference evidence="5 6" key="1">
    <citation type="submission" date="2024-11" db="EMBL/GenBank/DDBJ databases">
        <authorList>
            <person name="Heng Y.C."/>
            <person name="Lim A.C.H."/>
            <person name="Lee J.K.Y."/>
            <person name="Kittelmann S."/>
        </authorList>
    </citation>
    <scope>NUCLEOTIDE SEQUENCE [LARGE SCALE GENOMIC DNA]</scope>
    <source>
        <strain evidence="5 6">WILCCON 0202</strain>
    </source>
</reference>
<dbReference type="InterPro" id="IPR028082">
    <property type="entry name" value="Peripla_BP_I"/>
</dbReference>
<proteinExistence type="predicted"/>
<keyword evidence="6" id="KW-1185">Reference proteome</keyword>
<evidence type="ECO:0000256" key="2">
    <source>
        <dbReference type="ARBA" id="ARBA00023125"/>
    </source>
</evidence>
<keyword evidence="3" id="KW-0804">Transcription</keyword>